<keyword evidence="2" id="KW-1185">Reference proteome</keyword>
<accession>A0A565B0E8</accession>
<dbReference type="EMBL" id="CABITT030000002">
    <property type="protein sequence ID" value="VVA94245.1"/>
    <property type="molecule type" value="Genomic_DNA"/>
</dbReference>
<evidence type="ECO:0000313" key="1">
    <source>
        <dbReference type="EMBL" id="VVA94245.1"/>
    </source>
</evidence>
<reference evidence="1" key="1">
    <citation type="submission" date="2019-07" db="EMBL/GenBank/DDBJ databases">
        <authorList>
            <person name="Dittberner H."/>
        </authorList>
    </citation>
    <scope>NUCLEOTIDE SEQUENCE [LARGE SCALE GENOMIC DNA]</scope>
</reference>
<gene>
    <name evidence="1" type="ORF">ANE_LOCUS4690</name>
</gene>
<dbReference type="Proteomes" id="UP000489600">
    <property type="component" value="Unassembled WGS sequence"/>
</dbReference>
<proteinExistence type="predicted"/>
<comment type="caution">
    <text evidence="1">The sequence shown here is derived from an EMBL/GenBank/DDBJ whole genome shotgun (WGS) entry which is preliminary data.</text>
</comment>
<protein>
    <submittedName>
        <fullName evidence="1">Uncharacterized protein</fullName>
    </submittedName>
</protein>
<sequence length="95" mass="11252">MLNICTSYYGLENCYVMLAKSLLTSISSDYNQDQGREEAAYYVRQLVKELLGVRKNINDVRRGTYRQPILDEEKKMSNVIKQEIGHWRNQYQQIK</sequence>
<name>A0A565B0E8_9BRAS</name>
<dbReference type="AlphaFoldDB" id="A0A565B0E8"/>
<organism evidence="1 2">
    <name type="scientific">Arabis nemorensis</name>
    <dbReference type="NCBI Taxonomy" id="586526"/>
    <lineage>
        <taxon>Eukaryota</taxon>
        <taxon>Viridiplantae</taxon>
        <taxon>Streptophyta</taxon>
        <taxon>Embryophyta</taxon>
        <taxon>Tracheophyta</taxon>
        <taxon>Spermatophyta</taxon>
        <taxon>Magnoliopsida</taxon>
        <taxon>eudicotyledons</taxon>
        <taxon>Gunneridae</taxon>
        <taxon>Pentapetalae</taxon>
        <taxon>rosids</taxon>
        <taxon>malvids</taxon>
        <taxon>Brassicales</taxon>
        <taxon>Brassicaceae</taxon>
        <taxon>Arabideae</taxon>
        <taxon>Arabis</taxon>
    </lineage>
</organism>
<evidence type="ECO:0000313" key="2">
    <source>
        <dbReference type="Proteomes" id="UP000489600"/>
    </source>
</evidence>